<dbReference type="PIRSF" id="PIRSF004761">
    <property type="entry name" value="Hydrgn_mat_HypA"/>
    <property type="match status" value="1"/>
</dbReference>
<keyword evidence="1 4" id="KW-0533">Nickel</keyword>
<dbReference type="PANTHER" id="PTHR34535">
    <property type="entry name" value="HYDROGENASE MATURATION FACTOR HYPA"/>
    <property type="match status" value="1"/>
</dbReference>
<comment type="function">
    <text evidence="4">Involved in the maturation of [NiFe] hydrogenases. Required for nickel insertion into the metal center of the hydrogenase.</text>
</comment>
<name>A0ABS0LAW0_9CORY</name>
<evidence type="ECO:0000256" key="3">
    <source>
        <dbReference type="ARBA" id="ARBA00022833"/>
    </source>
</evidence>
<keyword evidence="6" id="KW-1185">Reference proteome</keyword>
<organism evidence="5 6">
    <name type="scientific">Corynebacterium belfantii</name>
    <dbReference type="NCBI Taxonomy" id="2014537"/>
    <lineage>
        <taxon>Bacteria</taxon>
        <taxon>Bacillati</taxon>
        <taxon>Actinomycetota</taxon>
        <taxon>Actinomycetes</taxon>
        <taxon>Mycobacteriales</taxon>
        <taxon>Corynebacteriaceae</taxon>
        <taxon>Corynebacterium</taxon>
    </lineage>
</organism>
<keyword evidence="3" id="KW-0862">Zinc</keyword>
<dbReference type="InterPro" id="IPR000688">
    <property type="entry name" value="HypA/HybF"/>
</dbReference>
<evidence type="ECO:0000256" key="1">
    <source>
        <dbReference type="ARBA" id="ARBA00022596"/>
    </source>
</evidence>
<sequence length="112" mass="12162">MLVHEVALSSQLARAVDRAAQGRRVLVVRVRIGVLRQVVPETLEYAWGFVIKGTPLDGAVLETTSVPLRLRCPDGHITDDGELKFSCATCGAPAEVISGEEFTIMDIEVEQS</sequence>
<evidence type="ECO:0000313" key="5">
    <source>
        <dbReference type="EMBL" id="MBG9353357.1"/>
    </source>
</evidence>
<keyword evidence="2 4" id="KW-0479">Metal-binding</keyword>
<comment type="caution">
    <text evidence="5">The sequence shown here is derived from an EMBL/GenBank/DDBJ whole genome shotgun (WGS) entry which is preliminary data.</text>
</comment>
<accession>A0ABS0LAW0</accession>
<feature type="binding site" evidence="4">
    <location>
        <position position="4"/>
    </location>
    <ligand>
        <name>Ni(2+)</name>
        <dbReference type="ChEBI" id="CHEBI:49786"/>
    </ligand>
</feature>
<reference evidence="5 6" key="1">
    <citation type="journal article" date="2020" name="J. Clin. Microbiol.">
        <title>Assessing the Genetic Diversity of Austrian Corynebacterium diphtheriae Clinical Isolates, 2011-2019.</title>
        <authorList>
            <person name="Schaeffer J."/>
            <person name="Huhulescu S."/>
            <person name="Stoeger A."/>
            <person name="Allerberger F."/>
            <person name="Ruppitsch W."/>
        </authorList>
    </citation>
    <scope>NUCLEOTIDE SEQUENCE [LARGE SCALE GENOMIC DNA]</scope>
    <source>
        <strain evidence="5 6">04-17</strain>
    </source>
</reference>
<comment type="caution">
    <text evidence="4">Lacks conserved residue(s) required for the propagation of feature annotation.</text>
</comment>
<evidence type="ECO:0000256" key="2">
    <source>
        <dbReference type="ARBA" id="ARBA00022723"/>
    </source>
</evidence>
<dbReference type="Gene3D" id="3.30.2320.80">
    <property type="match status" value="1"/>
</dbReference>
<dbReference type="HAMAP" id="MF_00213">
    <property type="entry name" value="HypA_HybF"/>
    <property type="match status" value="1"/>
</dbReference>
<comment type="similarity">
    <text evidence="4">Belongs to the HypA/HybF family.</text>
</comment>
<dbReference type="PANTHER" id="PTHR34535:SF3">
    <property type="entry name" value="HYDROGENASE MATURATION FACTOR HYPA"/>
    <property type="match status" value="1"/>
</dbReference>
<evidence type="ECO:0000313" key="6">
    <source>
        <dbReference type="Proteomes" id="UP000615580"/>
    </source>
</evidence>
<evidence type="ECO:0000256" key="4">
    <source>
        <dbReference type="HAMAP-Rule" id="MF_00213"/>
    </source>
</evidence>
<dbReference type="EMBL" id="JADQUG010000004">
    <property type="protein sequence ID" value="MBG9353357.1"/>
    <property type="molecule type" value="Genomic_DNA"/>
</dbReference>
<gene>
    <name evidence="4" type="primary">hypA</name>
    <name evidence="5" type="ORF">I4J41_01680</name>
</gene>
<proteinExistence type="inferred from homology"/>
<dbReference type="Proteomes" id="UP000615580">
    <property type="component" value="Unassembled WGS sequence"/>
</dbReference>
<dbReference type="Pfam" id="PF01155">
    <property type="entry name" value="HypA"/>
    <property type="match status" value="1"/>
</dbReference>
<protein>
    <recommendedName>
        <fullName evidence="4">Hydrogenase maturation factor HypA</fullName>
    </recommendedName>
</protein>